<evidence type="ECO:0000313" key="1">
    <source>
        <dbReference type="EMBL" id="RNJ41189.1"/>
    </source>
</evidence>
<dbReference type="Proteomes" id="UP000275436">
    <property type="component" value="Unassembled WGS sequence"/>
</dbReference>
<comment type="caution">
    <text evidence="1">The sequence shown here is derived from an EMBL/GenBank/DDBJ whole genome shotgun (WGS) entry which is preliminary data.</text>
</comment>
<reference evidence="1 2" key="1">
    <citation type="journal article" date="2018" name="Mol. Plant Microbe Interact.">
        <title>Taxonomically Different Co-Microsymbionts of a Relict Legume, Oxytropis popoviana, Have Complementary Sets of Symbiotic Genes and Together Increase the Efficiency of Plant Nodulation.</title>
        <authorList>
            <person name="Safronova V."/>
            <person name="Belimov A."/>
            <person name="Sazanova A."/>
            <person name="Chirak E."/>
            <person name="Verkhozina A."/>
            <person name="Kuznetsova I."/>
            <person name="Andronov E."/>
            <person name="Puhalsky J."/>
            <person name="Tikhonovich I."/>
        </authorList>
    </citation>
    <scope>NUCLEOTIDE SEQUENCE [LARGE SCALE GENOMIC DNA]</scope>
    <source>
        <strain evidence="1 2">Opo-235</strain>
    </source>
</reference>
<sequence length="190" mass="20621">MASGKEEAEVTTRLAREYSVSEEAVRTVFDALRRGGGAMAQFSHADFGGMSQWSSGMTMVGDMFNDSLKAKLNAIAGELSRYLREHPDGEPAVSYGSRGTRHAGSWWPQDLGNPSSLGSQNDMRYAIFPLKRRMVVDDHGKTTTYDTGDHQISGVSQAQSTNSTLTFVSQHGLVRVSDLARADSSEPGRA</sequence>
<gene>
    <name evidence="1" type="ORF">DNR46_35230</name>
</gene>
<name>A0A3M9WZA8_9HYPH</name>
<dbReference type="RefSeq" id="WP_123170546.1">
    <property type="nucleotide sequence ID" value="NZ_QKOD01000023.1"/>
</dbReference>
<accession>A0A3M9WZA8</accession>
<protein>
    <recommendedName>
        <fullName evidence="3">SHOCT domain-containing protein</fullName>
    </recommendedName>
</protein>
<evidence type="ECO:0000313" key="2">
    <source>
        <dbReference type="Proteomes" id="UP000275436"/>
    </source>
</evidence>
<evidence type="ECO:0008006" key="3">
    <source>
        <dbReference type="Google" id="ProtNLM"/>
    </source>
</evidence>
<dbReference type="AlphaFoldDB" id="A0A3M9WZA8"/>
<dbReference type="EMBL" id="QKOD01000023">
    <property type="protein sequence ID" value="RNJ41189.1"/>
    <property type="molecule type" value="Genomic_DNA"/>
</dbReference>
<organism evidence="1 2">
    <name type="scientific">Mesorhizobium japonicum</name>
    <dbReference type="NCBI Taxonomy" id="2066070"/>
    <lineage>
        <taxon>Bacteria</taxon>
        <taxon>Pseudomonadati</taxon>
        <taxon>Pseudomonadota</taxon>
        <taxon>Alphaproteobacteria</taxon>
        <taxon>Hyphomicrobiales</taxon>
        <taxon>Phyllobacteriaceae</taxon>
        <taxon>Mesorhizobium</taxon>
    </lineage>
</organism>
<proteinExistence type="predicted"/>